<evidence type="ECO:0000313" key="4">
    <source>
        <dbReference type="EMBL" id="KZP07875.1"/>
    </source>
</evidence>
<organism evidence="4 5">
    <name type="scientific">Athelia psychrophila</name>
    <dbReference type="NCBI Taxonomy" id="1759441"/>
    <lineage>
        <taxon>Eukaryota</taxon>
        <taxon>Fungi</taxon>
        <taxon>Dikarya</taxon>
        <taxon>Basidiomycota</taxon>
        <taxon>Agaricomycotina</taxon>
        <taxon>Agaricomycetes</taxon>
        <taxon>Agaricomycetidae</taxon>
        <taxon>Atheliales</taxon>
        <taxon>Atheliaceae</taxon>
        <taxon>Athelia</taxon>
    </lineage>
</organism>
<evidence type="ECO:0000256" key="1">
    <source>
        <dbReference type="ARBA" id="ARBA00022450"/>
    </source>
</evidence>
<dbReference type="InterPro" id="IPR014043">
    <property type="entry name" value="Acyl_transferase_dom"/>
</dbReference>
<keyword evidence="5" id="KW-1185">Reference proteome</keyword>
<dbReference type="SMART" id="SM00827">
    <property type="entry name" value="PKS_AT"/>
    <property type="match status" value="1"/>
</dbReference>
<dbReference type="Proteomes" id="UP000076532">
    <property type="component" value="Unassembled WGS sequence"/>
</dbReference>
<dbReference type="OrthoDB" id="329835at2759"/>
<dbReference type="InterPro" id="IPR016036">
    <property type="entry name" value="Malonyl_transacylase_ACP-bd"/>
</dbReference>
<dbReference type="GO" id="GO:0006633">
    <property type="term" value="P:fatty acid biosynthetic process"/>
    <property type="evidence" value="ECO:0007669"/>
    <property type="project" value="TreeGrafter"/>
</dbReference>
<evidence type="ECO:0000259" key="3">
    <source>
        <dbReference type="SMART" id="SM00827"/>
    </source>
</evidence>
<reference evidence="4 5" key="1">
    <citation type="journal article" date="2016" name="Mol. Biol. Evol.">
        <title>Comparative Genomics of Early-Diverging Mushroom-Forming Fungi Provides Insights into the Origins of Lignocellulose Decay Capabilities.</title>
        <authorList>
            <person name="Nagy L.G."/>
            <person name="Riley R."/>
            <person name="Tritt A."/>
            <person name="Adam C."/>
            <person name="Daum C."/>
            <person name="Floudas D."/>
            <person name="Sun H."/>
            <person name="Yadav J.S."/>
            <person name="Pangilinan J."/>
            <person name="Larsson K.H."/>
            <person name="Matsuura K."/>
            <person name="Barry K."/>
            <person name="Labutti K."/>
            <person name="Kuo R."/>
            <person name="Ohm R.A."/>
            <person name="Bhattacharya S.S."/>
            <person name="Shirouzu T."/>
            <person name="Yoshinaga Y."/>
            <person name="Martin F.M."/>
            <person name="Grigoriev I.V."/>
            <person name="Hibbett D.S."/>
        </authorList>
    </citation>
    <scope>NUCLEOTIDE SEQUENCE [LARGE SCALE GENOMIC DNA]</scope>
    <source>
        <strain evidence="4 5">CBS 109695</strain>
    </source>
</reference>
<dbReference type="InterPro" id="IPR050091">
    <property type="entry name" value="PKS_NRPS_Biosynth_Enz"/>
</dbReference>
<accession>A0A165WSL8</accession>
<dbReference type="SUPFAM" id="SSF55048">
    <property type="entry name" value="Probable ACP-binding domain of malonyl-CoA ACP transacylase"/>
    <property type="match status" value="1"/>
</dbReference>
<dbReference type="PANTHER" id="PTHR43775:SF37">
    <property type="entry name" value="SI:DKEY-61P9.11"/>
    <property type="match status" value="1"/>
</dbReference>
<dbReference type="InterPro" id="IPR016035">
    <property type="entry name" value="Acyl_Trfase/lysoPLipase"/>
</dbReference>
<feature type="domain" description="Malonyl-CoA:ACP transacylase (MAT)" evidence="3">
    <location>
        <begin position="1"/>
        <end position="198"/>
    </location>
</feature>
<dbReference type="PANTHER" id="PTHR43775">
    <property type="entry name" value="FATTY ACID SYNTHASE"/>
    <property type="match status" value="1"/>
</dbReference>
<dbReference type="SUPFAM" id="SSF52151">
    <property type="entry name" value="FabD/lysophospholipase-like"/>
    <property type="match status" value="1"/>
</dbReference>
<dbReference type="InterPro" id="IPR001227">
    <property type="entry name" value="Ac_transferase_dom_sf"/>
</dbReference>
<protein>
    <recommendedName>
        <fullName evidence="3">Malonyl-CoA:ACP transacylase (MAT) domain-containing protein</fullName>
    </recommendedName>
</protein>
<proteinExistence type="predicted"/>
<keyword evidence="2" id="KW-0597">Phosphoprotein</keyword>
<dbReference type="GO" id="GO:0044550">
    <property type="term" value="P:secondary metabolite biosynthetic process"/>
    <property type="evidence" value="ECO:0007669"/>
    <property type="project" value="TreeGrafter"/>
</dbReference>
<dbReference type="GO" id="GO:0004312">
    <property type="term" value="F:fatty acid synthase activity"/>
    <property type="evidence" value="ECO:0007669"/>
    <property type="project" value="TreeGrafter"/>
</dbReference>
<sequence>MGALLHRTCPLFRQHIDECNAILFDANFTSILPTITAAEDAEDIGLSREATLEAYQTSMLWMSWGISPVAVVVSANIALQDALRLVARRIQLMIAKCPPQASGMLAIKLPAASVARLDMLEDLSIACYNSGEQCVVSGAIDKLTMLKAHLDGEGYKSVILDVPFGYHSSAMHPRMIGEPRGTTCAFAGLIRCPICSAQ</sequence>
<gene>
    <name evidence="4" type="ORF">FIBSPDRAFT_996723</name>
</gene>
<dbReference type="EMBL" id="KV417738">
    <property type="protein sequence ID" value="KZP07875.1"/>
    <property type="molecule type" value="Genomic_DNA"/>
</dbReference>
<keyword evidence="1" id="KW-0596">Phosphopantetheine</keyword>
<dbReference type="Gene3D" id="3.40.366.10">
    <property type="entry name" value="Malonyl-Coenzyme A Acyl Carrier Protein, domain 2"/>
    <property type="match status" value="1"/>
</dbReference>
<dbReference type="STRING" id="436010.A0A165WSL8"/>
<dbReference type="AlphaFoldDB" id="A0A165WSL8"/>
<evidence type="ECO:0000256" key="2">
    <source>
        <dbReference type="ARBA" id="ARBA00022553"/>
    </source>
</evidence>
<name>A0A165WSL8_9AGAM</name>
<dbReference type="Pfam" id="PF00698">
    <property type="entry name" value="Acyl_transf_1"/>
    <property type="match status" value="1"/>
</dbReference>
<evidence type="ECO:0000313" key="5">
    <source>
        <dbReference type="Proteomes" id="UP000076532"/>
    </source>
</evidence>